<keyword evidence="1" id="KW-0812">Transmembrane</keyword>
<reference evidence="2 3" key="1">
    <citation type="journal article" date="2019" name="Commun. Biol.">
        <title>The bagworm genome reveals a unique fibroin gene that provides high tensile strength.</title>
        <authorList>
            <person name="Kono N."/>
            <person name="Nakamura H."/>
            <person name="Ohtoshi R."/>
            <person name="Tomita M."/>
            <person name="Numata K."/>
            <person name="Arakawa K."/>
        </authorList>
    </citation>
    <scope>NUCLEOTIDE SEQUENCE [LARGE SCALE GENOMIC DNA]</scope>
</reference>
<gene>
    <name evidence="2" type="ORF">EVAR_97054_1</name>
</gene>
<dbReference type="AlphaFoldDB" id="A0A4C1WK06"/>
<dbReference type="EMBL" id="BGZK01000588">
    <property type="protein sequence ID" value="GBP51776.1"/>
    <property type="molecule type" value="Genomic_DNA"/>
</dbReference>
<keyword evidence="1" id="KW-0472">Membrane</keyword>
<sequence>MLKQERALRFILTFQNENTIWTVPSAVRHPQGRPCTYAIRSYATVDNLKLLNFALLGVRVRSNRLVEMVRGRFGGGQSVFNIVYVLFVHVLLLCSKFFGKNIHGIISARFLLK</sequence>
<comment type="caution">
    <text evidence="2">The sequence shown here is derived from an EMBL/GenBank/DDBJ whole genome shotgun (WGS) entry which is preliminary data.</text>
</comment>
<accession>A0A4C1WK06</accession>
<protein>
    <submittedName>
        <fullName evidence="2">Uncharacterized protein</fullName>
    </submittedName>
</protein>
<proteinExistence type="predicted"/>
<feature type="transmembrane region" description="Helical" evidence="1">
    <location>
        <begin position="78"/>
        <end position="99"/>
    </location>
</feature>
<dbReference type="Proteomes" id="UP000299102">
    <property type="component" value="Unassembled WGS sequence"/>
</dbReference>
<evidence type="ECO:0000256" key="1">
    <source>
        <dbReference type="SAM" id="Phobius"/>
    </source>
</evidence>
<keyword evidence="1" id="KW-1133">Transmembrane helix</keyword>
<organism evidence="2 3">
    <name type="scientific">Eumeta variegata</name>
    <name type="common">Bagworm moth</name>
    <name type="synonym">Eumeta japonica</name>
    <dbReference type="NCBI Taxonomy" id="151549"/>
    <lineage>
        <taxon>Eukaryota</taxon>
        <taxon>Metazoa</taxon>
        <taxon>Ecdysozoa</taxon>
        <taxon>Arthropoda</taxon>
        <taxon>Hexapoda</taxon>
        <taxon>Insecta</taxon>
        <taxon>Pterygota</taxon>
        <taxon>Neoptera</taxon>
        <taxon>Endopterygota</taxon>
        <taxon>Lepidoptera</taxon>
        <taxon>Glossata</taxon>
        <taxon>Ditrysia</taxon>
        <taxon>Tineoidea</taxon>
        <taxon>Psychidae</taxon>
        <taxon>Oiketicinae</taxon>
        <taxon>Eumeta</taxon>
    </lineage>
</organism>
<evidence type="ECO:0000313" key="2">
    <source>
        <dbReference type="EMBL" id="GBP51776.1"/>
    </source>
</evidence>
<name>A0A4C1WK06_EUMVA</name>
<evidence type="ECO:0000313" key="3">
    <source>
        <dbReference type="Proteomes" id="UP000299102"/>
    </source>
</evidence>
<keyword evidence="3" id="KW-1185">Reference proteome</keyword>